<keyword evidence="3" id="KW-1185">Reference proteome</keyword>
<dbReference type="RefSeq" id="WP_034817924.1">
    <property type="nucleotide sequence ID" value="NZ_JANIEK010000013.1"/>
</dbReference>
<accession>A0ABT2KXV5</accession>
<evidence type="ECO:0000256" key="1">
    <source>
        <dbReference type="SAM" id="Phobius"/>
    </source>
</evidence>
<evidence type="ECO:0008006" key="4">
    <source>
        <dbReference type="Google" id="ProtNLM"/>
    </source>
</evidence>
<feature type="transmembrane region" description="Helical" evidence="1">
    <location>
        <begin position="21"/>
        <end position="40"/>
    </location>
</feature>
<evidence type="ECO:0000313" key="2">
    <source>
        <dbReference type="EMBL" id="MCT4794874.1"/>
    </source>
</evidence>
<dbReference type="EMBL" id="JANIEK010000013">
    <property type="protein sequence ID" value="MCT4794874.1"/>
    <property type="molecule type" value="Genomic_DNA"/>
</dbReference>
<organism evidence="2 3">
    <name type="scientific">Exiguobacterium alkaliphilum</name>
    <dbReference type="NCBI Taxonomy" id="1428684"/>
    <lineage>
        <taxon>Bacteria</taxon>
        <taxon>Bacillati</taxon>
        <taxon>Bacillota</taxon>
        <taxon>Bacilli</taxon>
        <taxon>Bacillales</taxon>
        <taxon>Bacillales Family XII. Incertae Sedis</taxon>
        <taxon>Exiguobacterium</taxon>
    </lineage>
</organism>
<comment type="caution">
    <text evidence="2">The sequence shown here is derived from an EMBL/GenBank/DDBJ whole genome shotgun (WGS) entry which is preliminary data.</text>
</comment>
<reference evidence="2 3" key="1">
    <citation type="submission" date="2022-07" db="EMBL/GenBank/DDBJ databases">
        <title>Genomic and pangenome structural analysis of the polyextremophile Exiguobacterium.</title>
        <authorList>
            <person name="Shen L."/>
        </authorList>
    </citation>
    <scope>NUCLEOTIDE SEQUENCE [LARGE SCALE GENOMIC DNA]</scope>
    <source>
        <strain evidence="2 3">12_1</strain>
    </source>
</reference>
<gene>
    <name evidence="2" type="ORF">NQG31_04915</name>
</gene>
<evidence type="ECO:0000313" key="3">
    <source>
        <dbReference type="Proteomes" id="UP001206821"/>
    </source>
</evidence>
<keyword evidence="1" id="KW-0472">Membrane</keyword>
<proteinExistence type="predicted"/>
<dbReference type="Proteomes" id="UP001206821">
    <property type="component" value="Unassembled WGS sequence"/>
</dbReference>
<sequence length="164" mass="19417">MSSVIRNRHHMVHDPKRSFSNFGFWWFIGAFSVGLFLVAFEPLRDRFTDMHPFLSTLFFIGITFLTGVVMKLARDVWWLNYLLERTANRYLYIGPDTLKNWEYTLDSIWLLTRTSQKKLGRLYVHIDRTVRSEEAKRLFAAYLIDRGVLVVYSRPSTSKPKKMA</sequence>
<keyword evidence="1" id="KW-0812">Transmembrane</keyword>
<protein>
    <recommendedName>
        <fullName evidence="4">YcxB-like protein domain-containing protein</fullName>
    </recommendedName>
</protein>
<keyword evidence="1" id="KW-1133">Transmembrane helix</keyword>
<name>A0ABT2KXV5_9BACL</name>
<feature type="transmembrane region" description="Helical" evidence="1">
    <location>
        <begin position="52"/>
        <end position="73"/>
    </location>
</feature>